<feature type="domain" description="Class II aldolase/adducin N-terminal" evidence="1">
    <location>
        <begin position="89"/>
        <end position="192"/>
    </location>
</feature>
<name>F5R9M5_METUF</name>
<dbReference type="RefSeq" id="WP_008059333.1">
    <property type="nucleotide sequence ID" value="NZ_AFHG01000031.1"/>
</dbReference>
<evidence type="ECO:0000313" key="2">
    <source>
        <dbReference type="EMBL" id="EGK72707.1"/>
    </source>
</evidence>
<dbReference type="InterPro" id="IPR001303">
    <property type="entry name" value="Aldolase_II/adducin_N"/>
</dbReference>
<dbReference type="OrthoDB" id="8478087at2"/>
<evidence type="ECO:0000259" key="1">
    <source>
        <dbReference type="Pfam" id="PF00596"/>
    </source>
</evidence>
<dbReference type="Pfam" id="PF00596">
    <property type="entry name" value="Aldolase_II"/>
    <property type="match status" value="1"/>
</dbReference>
<dbReference type="STRING" id="1000565.METUNv1_00946"/>
<protein>
    <recommendedName>
        <fullName evidence="1">Class II aldolase/adducin N-terminal domain-containing protein</fullName>
    </recommendedName>
</protein>
<dbReference type="Gene3D" id="3.40.225.10">
    <property type="entry name" value="Class II aldolase/adducin N-terminal domain"/>
    <property type="match status" value="1"/>
</dbReference>
<dbReference type="AlphaFoldDB" id="F5R9M5"/>
<evidence type="ECO:0000313" key="3">
    <source>
        <dbReference type="Proteomes" id="UP000005019"/>
    </source>
</evidence>
<proteinExistence type="predicted"/>
<dbReference type="InterPro" id="IPR036409">
    <property type="entry name" value="Aldolase_II/adducin_N_sf"/>
</dbReference>
<dbReference type="Proteomes" id="UP000005019">
    <property type="component" value="Unassembled WGS sequence"/>
</dbReference>
<sequence>MNAPDRADTQQDIDLVSFVEEARRDAQHAFNFLRETGTLSASLTFHVSHRIPGHDRLLTIRFPSPWDTDRSPRISVSAFSDHPESVLNEERLDADTVIHAHTPYLAAWSLAHKPFPILYVAAQRHLLAREIPNHLERTRSVLEVVRERLDTQPELAPPPALLESNGGANFWGRGIVKTAQLILLIEEAARFQAIAAQIGGAQPYTPGAIELQWRRTGLLDRALAYKG</sequence>
<accession>F5R9M5</accession>
<organism evidence="2 3">
    <name type="scientific">Methyloversatilis universalis (strain ATCC BAA-1314 / DSM 25237 / JCM 13912 / CCUG 52030 / FAM5)</name>
    <dbReference type="NCBI Taxonomy" id="1000565"/>
    <lineage>
        <taxon>Bacteria</taxon>
        <taxon>Pseudomonadati</taxon>
        <taxon>Pseudomonadota</taxon>
        <taxon>Betaproteobacteria</taxon>
        <taxon>Nitrosomonadales</taxon>
        <taxon>Sterolibacteriaceae</taxon>
        <taxon>Methyloversatilis</taxon>
    </lineage>
</organism>
<dbReference type="EMBL" id="AFHG01000031">
    <property type="protein sequence ID" value="EGK72707.1"/>
    <property type="molecule type" value="Genomic_DNA"/>
</dbReference>
<reference evidence="2 3" key="1">
    <citation type="journal article" date="2011" name="J. Bacteriol.">
        <title>Genome sequence of Methyloversatilis universalis FAM5T, a methylotrophic representative of the order Rhodocyclales.</title>
        <authorList>
            <person name="Kittichotirat W."/>
            <person name="Good N.M."/>
            <person name="Hall R."/>
            <person name="Bringel F."/>
            <person name="Lajus A."/>
            <person name="Medigue C."/>
            <person name="Smalley N.E."/>
            <person name="Beck D."/>
            <person name="Bumgarner R."/>
            <person name="Vuilleumier S."/>
            <person name="Kalyuzhnaya M.G."/>
        </authorList>
    </citation>
    <scope>NUCLEOTIDE SEQUENCE [LARGE SCALE GENOMIC DNA]</scope>
    <source>
        <strain evidence="3">ATCC BAA-1314 / JCM 13912 / FAM5</strain>
    </source>
</reference>
<keyword evidence="3" id="KW-1185">Reference proteome</keyword>
<dbReference type="SUPFAM" id="SSF53639">
    <property type="entry name" value="AraD/HMP-PK domain-like"/>
    <property type="match status" value="1"/>
</dbReference>
<dbReference type="eggNOG" id="COG0235">
    <property type="taxonomic scope" value="Bacteria"/>
</dbReference>
<comment type="caution">
    <text evidence="2">The sequence shown here is derived from an EMBL/GenBank/DDBJ whole genome shotgun (WGS) entry which is preliminary data.</text>
</comment>
<gene>
    <name evidence="2" type="ORF">METUNv1_00946</name>
</gene>